<feature type="chain" id="PRO_5045641926" evidence="1">
    <location>
        <begin position="27"/>
        <end position="345"/>
    </location>
</feature>
<evidence type="ECO:0000313" key="3">
    <source>
        <dbReference type="Proteomes" id="UP001204142"/>
    </source>
</evidence>
<evidence type="ECO:0000256" key="1">
    <source>
        <dbReference type="SAM" id="SignalP"/>
    </source>
</evidence>
<accession>A0ABT1WEA1</accession>
<keyword evidence="1" id="KW-0732">Signal</keyword>
<comment type="caution">
    <text evidence="2">The sequence shown here is derived from an EMBL/GenBank/DDBJ whole genome shotgun (WGS) entry which is preliminary data.</text>
</comment>
<evidence type="ECO:0000313" key="2">
    <source>
        <dbReference type="EMBL" id="MCQ8895820.1"/>
    </source>
</evidence>
<dbReference type="RefSeq" id="WP_256763587.1">
    <property type="nucleotide sequence ID" value="NZ_JANIGO010000002.1"/>
</dbReference>
<proteinExistence type="predicted"/>
<sequence>MIKAGVLRIAAISGFLALTAFVSGCAKVEGAATNLAINLVERRVLPPQLEIADVDMGCNFAQSNFPLLNSALRAFHGDPSLIESLLYVSAAACSEARAVEEELRYLRASKENRIPEAQDARIAQKRLLELTARRQLASFEVMRTKLEDKYRFSYGDKCPEFERDFDELVYLLGTVAGLQAVVNDIASQQMVGVPTDIAPKAERALACLQNGKWWGAPNAARAVVWSILPGASEGKDIWGTFRLSMTIGERHGVRLAHVMYGLSALAVGDTARFRDATKRFANVKDFKPSKQYRLVEALASTTMLNLSDRYWTENTGTRTPVGAMGKYWDEEAAMPEGMNVDDLLK</sequence>
<name>A0ABT1WEA1_9BURK</name>
<dbReference type="Proteomes" id="UP001204142">
    <property type="component" value="Unassembled WGS sequence"/>
</dbReference>
<keyword evidence="3" id="KW-1185">Reference proteome</keyword>
<protein>
    <submittedName>
        <fullName evidence="2">Uncharacterized protein</fullName>
    </submittedName>
</protein>
<gene>
    <name evidence="2" type="ORF">NQT62_05125</name>
</gene>
<organism evidence="2 3">
    <name type="scientific">Limnobacter humi</name>
    <dbReference type="NCBI Taxonomy" id="1778671"/>
    <lineage>
        <taxon>Bacteria</taxon>
        <taxon>Pseudomonadati</taxon>
        <taxon>Pseudomonadota</taxon>
        <taxon>Betaproteobacteria</taxon>
        <taxon>Burkholderiales</taxon>
        <taxon>Burkholderiaceae</taxon>
        <taxon>Limnobacter</taxon>
    </lineage>
</organism>
<feature type="signal peptide" evidence="1">
    <location>
        <begin position="1"/>
        <end position="26"/>
    </location>
</feature>
<dbReference type="EMBL" id="JANIGO010000002">
    <property type="protein sequence ID" value="MCQ8895820.1"/>
    <property type="molecule type" value="Genomic_DNA"/>
</dbReference>
<dbReference type="PROSITE" id="PS51257">
    <property type="entry name" value="PROKAR_LIPOPROTEIN"/>
    <property type="match status" value="1"/>
</dbReference>
<reference evidence="2 3" key="1">
    <citation type="submission" date="2022-07" db="EMBL/GenBank/DDBJ databases">
        <authorList>
            <person name="Xamxidin M."/>
            <person name="Wu M."/>
        </authorList>
    </citation>
    <scope>NUCLEOTIDE SEQUENCE [LARGE SCALE GENOMIC DNA]</scope>
    <source>
        <strain evidence="2 3">NBRC 111650</strain>
    </source>
</reference>